<evidence type="ECO:0000313" key="2">
    <source>
        <dbReference type="EMBL" id="CAK9141371.1"/>
    </source>
</evidence>
<protein>
    <submittedName>
        <fullName evidence="2">Uncharacterized protein</fullName>
    </submittedName>
</protein>
<evidence type="ECO:0000313" key="3">
    <source>
        <dbReference type="Proteomes" id="UP001642360"/>
    </source>
</evidence>
<evidence type="ECO:0000256" key="1">
    <source>
        <dbReference type="SAM" id="Coils"/>
    </source>
</evidence>
<gene>
    <name evidence="2" type="ORF">ILEXP_LOCUS8951</name>
</gene>
<keyword evidence="1" id="KW-0175">Coiled coil</keyword>
<dbReference type="PANTHER" id="PTHR35712:SF1">
    <property type="entry name" value="MYOSIN HEAVY CHAIN-LIKE PROTEIN"/>
    <property type="match status" value="1"/>
</dbReference>
<proteinExistence type="predicted"/>
<organism evidence="2 3">
    <name type="scientific">Ilex paraguariensis</name>
    <name type="common">yerba mate</name>
    <dbReference type="NCBI Taxonomy" id="185542"/>
    <lineage>
        <taxon>Eukaryota</taxon>
        <taxon>Viridiplantae</taxon>
        <taxon>Streptophyta</taxon>
        <taxon>Embryophyta</taxon>
        <taxon>Tracheophyta</taxon>
        <taxon>Spermatophyta</taxon>
        <taxon>Magnoliopsida</taxon>
        <taxon>eudicotyledons</taxon>
        <taxon>Gunneridae</taxon>
        <taxon>Pentapetalae</taxon>
        <taxon>asterids</taxon>
        <taxon>campanulids</taxon>
        <taxon>Aquifoliales</taxon>
        <taxon>Aquifoliaceae</taxon>
        <taxon>Ilex</taxon>
    </lineage>
</organism>
<dbReference type="EMBL" id="CAUOFW020001128">
    <property type="protein sequence ID" value="CAK9141371.1"/>
    <property type="molecule type" value="Genomic_DNA"/>
</dbReference>
<feature type="coiled-coil region" evidence="1">
    <location>
        <begin position="192"/>
        <end position="233"/>
    </location>
</feature>
<dbReference type="AlphaFoldDB" id="A0ABC8RAP0"/>
<keyword evidence="3" id="KW-1185">Reference proteome</keyword>
<reference evidence="2 3" key="1">
    <citation type="submission" date="2024-02" db="EMBL/GenBank/DDBJ databases">
        <authorList>
            <person name="Vignale AGUSTIN F."/>
            <person name="Sosa J E."/>
            <person name="Modenutti C."/>
        </authorList>
    </citation>
    <scope>NUCLEOTIDE SEQUENCE [LARGE SCALE GENOMIC DNA]</scope>
</reference>
<sequence length="439" mass="49031">MWSFNDGETSTSKYTSALEEEVEILRKSVDNLQNKLRVGLEIENHLKKKFCDLEKKRILSEEKVKKWIAGLLHYHSLHRVHIMNLLDEGYLHLKSTINSVEEKIRQIDISGGQNLKSPPVDVKLPESECRDVHINTNADLITKGNVTSLPSTVTVRTGDASTALARALHEKVAALLLLSQQEERHLLDRNVHAALERKMEELQRNLLQVTNEKVKALMELAQLKQEYHLLQKKVCQETKQGKLLTDIGQKRIVADRDGSLINILKKTYMKRWIGTVSNENGAEADQNSQGNITNRRSNYSMDFARMKIENATLKESLESMEHLTSSVRRLRLALLKVKVSVASEDTAAGMFEALDNIVTEAKLVKTALGSFLPVSWSAEADVGSLGERFDEMVDDGGDSSGEKVDFVSAAGFEMVELLILAAQILKDAKTKGGFSNAAV</sequence>
<dbReference type="Proteomes" id="UP001642360">
    <property type="component" value="Unassembled WGS sequence"/>
</dbReference>
<comment type="caution">
    <text evidence="2">The sequence shown here is derived from an EMBL/GenBank/DDBJ whole genome shotgun (WGS) entry which is preliminary data.</text>
</comment>
<accession>A0ABC8RAP0</accession>
<name>A0ABC8RAP0_9AQUA</name>
<dbReference type="PANTHER" id="PTHR35712">
    <property type="entry name" value="MYOSIN HEAVY CHAIN-LIKE PROTEIN"/>
    <property type="match status" value="1"/>
</dbReference>